<name>A0A086N1G7_9ACTN</name>
<keyword evidence="4" id="KW-1185">Reference proteome</keyword>
<dbReference type="GO" id="GO:0006355">
    <property type="term" value="P:regulation of DNA-templated transcription"/>
    <property type="evidence" value="ECO:0007669"/>
    <property type="project" value="InterPro"/>
</dbReference>
<feature type="compositionally biased region" description="Basic and acidic residues" evidence="1">
    <location>
        <begin position="174"/>
        <end position="192"/>
    </location>
</feature>
<dbReference type="Gene3D" id="1.10.10.10">
    <property type="entry name" value="Winged helix-like DNA-binding domain superfamily/Winged helix DNA-binding domain"/>
    <property type="match status" value="1"/>
</dbReference>
<dbReference type="AlphaFoldDB" id="A0A086N1G7"/>
<dbReference type="InterPro" id="IPR036388">
    <property type="entry name" value="WH-like_DNA-bd_sf"/>
</dbReference>
<feature type="region of interest" description="Disordered" evidence="1">
    <location>
        <begin position="174"/>
        <end position="222"/>
    </location>
</feature>
<reference evidence="3 4" key="1">
    <citation type="submission" date="2014-05" db="EMBL/GenBank/DDBJ databases">
        <title>Complete genome sequence of the Streptomyces mutabilis TRM45540.</title>
        <authorList>
            <person name="Luo X."/>
            <person name="Zhang L."/>
        </authorList>
    </citation>
    <scope>NUCLEOTIDE SEQUENCE [LARGE SCALE GENOMIC DNA]</scope>
    <source>
        <strain evidence="3 4">TRM45540</strain>
    </source>
</reference>
<gene>
    <name evidence="3" type="ORF">FM21_02195</name>
</gene>
<dbReference type="InterPro" id="IPR000792">
    <property type="entry name" value="Tscrpt_reg_LuxR_C"/>
</dbReference>
<evidence type="ECO:0000256" key="1">
    <source>
        <dbReference type="SAM" id="MobiDB-lite"/>
    </source>
</evidence>
<feature type="domain" description="HTH luxR-type" evidence="2">
    <location>
        <begin position="218"/>
        <end position="275"/>
    </location>
</feature>
<dbReference type="InterPro" id="IPR016032">
    <property type="entry name" value="Sig_transdc_resp-reg_C-effctor"/>
</dbReference>
<dbReference type="HOGENOM" id="CLU_1101936_0_0_11"/>
<dbReference type="GO" id="GO:0003677">
    <property type="term" value="F:DNA binding"/>
    <property type="evidence" value="ECO:0007669"/>
    <property type="project" value="InterPro"/>
</dbReference>
<evidence type="ECO:0000259" key="2">
    <source>
        <dbReference type="SMART" id="SM00421"/>
    </source>
</evidence>
<proteinExistence type="predicted"/>
<accession>A0A086N1G7</accession>
<organism evidence="3 4">
    <name type="scientific">Streptomyces mutabilis</name>
    <dbReference type="NCBI Taxonomy" id="67332"/>
    <lineage>
        <taxon>Bacteria</taxon>
        <taxon>Bacillati</taxon>
        <taxon>Actinomycetota</taxon>
        <taxon>Actinomycetes</taxon>
        <taxon>Kitasatosporales</taxon>
        <taxon>Streptomycetaceae</taxon>
        <taxon>Streptomyces</taxon>
    </lineage>
</organism>
<dbReference type="STRING" id="1915400.FM21_02195"/>
<evidence type="ECO:0000313" key="4">
    <source>
        <dbReference type="Proteomes" id="UP000029095"/>
    </source>
</evidence>
<feature type="compositionally biased region" description="Basic and acidic residues" evidence="1">
    <location>
        <begin position="1"/>
        <end position="14"/>
    </location>
</feature>
<dbReference type="SMART" id="SM00421">
    <property type="entry name" value="HTH_LUXR"/>
    <property type="match status" value="1"/>
</dbReference>
<dbReference type="Proteomes" id="UP000029095">
    <property type="component" value="Unassembled WGS sequence"/>
</dbReference>
<feature type="region of interest" description="Disordered" evidence="1">
    <location>
        <begin position="1"/>
        <end position="31"/>
    </location>
</feature>
<dbReference type="RefSeq" id="WP_043372007.1">
    <property type="nucleotide sequence ID" value="NZ_KN039946.1"/>
</dbReference>
<dbReference type="SUPFAM" id="SSF46894">
    <property type="entry name" value="C-terminal effector domain of the bipartite response regulators"/>
    <property type="match status" value="1"/>
</dbReference>
<comment type="caution">
    <text evidence="3">The sequence shown here is derived from an EMBL/GenBank/DDBJ whole genome shotgun (WGS) entry which is preliminary data.</text>
</comment>
<sequence>MQPQDHDHDQRDQQNRPILHSRHAADTTTGPDVLVHSGLGDYFTTPYAPLCRLRSGLRRVEFVDDEDLTAPGRPLDLPVLVPVISEPQADSLRAVRARHPMSLLVAVTHDISGLRTYYGIRAGADFVLNLAIPGDAQTDLLRAHIRAHRMTTPARSGPAADPAMARLRAIPVGHVRDRGHGREGGREQDQGRGHGVRYGTDGRRADQALRGSPEPPPAPAPHEYDRELVRLLCTAMTVTEIARHYYCSERSMYRRIRKLYDALGVGSRAELMSAAGRLGLHRQCRDRVG</sequence>
<protein>
    <recommendedName>
        <fullName evidence="2">HTH luxR-type domain-containing protein</fullName>
    </recommendedName>
</protein>
<evidence type="ECO:0000313" key="3">
    <source>
        <dbReference type="EMBL" id="KFG74985.1"/>
    </source>
</evidence>
<dbReference type="EMBL" id="JNFQ01000001">
    <property type="protein sequence ID" value="KFG74985.1"/>
    <property type="molecule type" value="Genomic_DNA"/>
</dbReference>